<dbReference type="AlphaFoldDB" id="A0A8C3C8J4"/>
<reference evidence="9" key="3">
    <citation type="submission" date="2025-09" db="UniProtKB">
        <authorList>
            <consortium name="Ensembl"/>
        </authorList>
    </citation>
    <scope>IDENTIFICATION</scope>
</reference>
<dbReference type="GO" id="GO:0003677">
    <property type="term" value="F:DNA binding"/>
    <property type="evidence" value="ECO:0007669"/>
    <property type="project" value="InterPro"/>
</dbReference>
<dbReference type="InterPro" id="IPR003959">
    <property type="entry name" value="ATPase_AAA_core"/>
</dbReference>
<dbReference type="Proteomes" id="UP000694556">
    <property type="component" value="Chromosome 16"/>
</dbReference>
<dbReference type="Pfam" id="PF21960">
    <property type="entry name" value="RCF1-5-like_lid"/>
    <property type="match status" value="1"/>
</dbReference>
<dbReference type="SUPFAM" id="SSF48019">
    <property type="entry name" value="post-AAA+ oligomerization domain-like"/>
    <property type="match status" value="1"/>
</dbReference>
<proteinExistence type="inferred from homology"/>
<evidence type="ECO:0000313" key="10">
    <source>
        <dbReference type="Proteomes" id="UP000694556"/>
    </source>
</evidence>
<evidence type="ECO:0000259" key="8">
    <source>
        <dbReference type="SMART" id="SM00382"/>
    </source>
</evidence>
<feature type="domain" description="AAA+ ATPase" evidence="8">
    <location>
        <begin position="139"/>
        <end position="267"/>
    </location>
</feature>
<dbReference type="NCBIfam" id="NF001679">
    <property type="entry name" value="PRK00440.1"/>
    <property type="match status" value="1"/>
</dbReference>
<keyword evidence="3" id="KW-0235">DNA replication</keyword>
<dbReference type="Gene3D" id="3.40.50.300">
    <property type="entry name" value="P-loop containing nucleotide triphosphate hydrolases"/>
    <property type="match status" value="1"/>
</dbReference>
<name>A0A8C3C8J4_CAIMO</name>
<dbReference type="InterPro" id="IPR008921">
    <property type="entry name" value="DNA_pol3_clamp-load_cplx_C"/>
</dbReference>
<dbReference type="FunFam" id="3.40.50.300:FF:000129">
    <property type="entry name" value="Replication factor C subunit 5"/>
    <property type="match status" value="1"/>
</dbReference>
<reference evidence="9" key="2">
    <citation type="submission" date="2025-08" db="UniProtKB">
        <authorList>
            <consortium name="Ensembl"/>
        </authorList>
    </citation>
    <scope>IDENTIFICATION</scope>
</reference>
<dbReference type="SMART" id="SM00382">
    <property type="entry name" value="AAA"/>
    <property type="match status" value="1"/>
</dbReference>
<keyword evidence="6" id="KW-0539">Nucleus</keyword>
<dbReference type="Pfam" id="PF00004">
    <property type="entry name" value="AAA"/>
    <property type="match status" value="1"/>
</dbReference>
<sequence length="441" mass="49025">MWWGNREIPRGAASFDPCSKLCLPPPGLSLCCTCSVSGVGGGIPRKLGFEGSEAPQVNTSSTFHTPCPAANPCAFGVFYRIRPGALPWGATRCPWYIFAPEDTPQRFCGVEKYRPRELSELVSHRDILSTIQRFISEDRLPHLLLYGPPGTGKTSTILACARQLYREREFSSMVLELNASDDRGIDIVRGPILSFASTRTIFKKGFKLVILDEADAMTQDAQNALRRVIEKFTENTRFCLICNYLSKIIPALQSRCTRFRFGPLTPELMVPRLQHVIQEEGVDVSEDGMKALVTLSSGDMRRALNILQSTAMAFGKVTEENVYTCTGHPLKSDIANILDWMLNQDFSTAYRKITELKTLKGLALQDILTEIHLFVHRGRGLRGRLLARRPKKTPELTPPPSSRSRFPTLGPHPAADQDGRYRVSLPALGLLHRGAGAAARR</sequence>
<evidence type="ECO:0000256" key="7">
    <source>
        <dbReference type="SAM" id="MobiDB-lite"/>
    </source>
</evidence>
<dbReference type="FunFam" id="1.10.8.60:FF:000028">
    <property type="entry name" value="Replication factor C subunit 5"/>
    <property type="match status" value="1"/>
</dbReference>
<dbReference type="GO" id="GO:0006281">
    <property type="term" value="P:DNA repair"/>
    <property type="evidence" value="ECO:0007669"/>
    <property type="project" value="TreeGrafter"/>
</dbReference>
<keyword evidence="4" id="KW-0547">Nucleotide-binding</keyword>
<dbReference type="InterPro" id="IPR003593">
    <property type="entry name" value="AAA+_ATPase"/>
</dbReference>
<dbReference type="InterPro" id="IPR027417">
    <property type="entry name" value="P-loop_NTPase"/>
</dbReference>
<evidence type="ECO:0000256" key="1">
    <source>
        <dbReference type="ARBA" id="ARBA00004123"/>
    </source>
</evidence>
<evidence type="ECO:0000256" key="2">
    <source>
        <dbReference type="ARBA" id="ARBA00005378"/>
    </source>
</evidence>
<reference evidence="9" key="1">
    <citation type="submission" date="2018-09" db="EMBL/GenBank/DDBJ databases">
        <title>Common duck and Muscovy duck high density SNP chip.</title>
        <authorList>
            <person name="Vignal A."/>
            <person name="Thebault N."/>
            <person name="Warren W.C."/>
        </authorList>
    </citation>
    <scope>NUCLEOTIDE SEQUENCE [LARGE SCALE GENOMIC DNA]</scope>
</reference>
<dbReference type="GO" id="GO:0006261">
    <property type="term" value="P:DNA-templated DNA replication"/>
    <property type="evidence" value="ECO:0007669"/>
    <property type="project" value="TreeGrafter"/>
</dbReference>
<protein>
    <submittedName>
        <fullName evidence="9">Replication factor C subunit 5</fullName>
    </submittedName>
</protein>
<dbReference type="Pfam" id="PF08542">
    <property type="entry name" value="Rep_fac_C"/>
    <property type="match status" value="1"/>
</dbReference>
<comment type="subcellular location">
    <subcellularLocation>
        <location evidence="1">Nucleus</location>
    </subcellularLocation>
</comment>
<dbReference type="SUPFAM" id="SSF52540">
    <property type="entry name" value="P-loop containing nucleoside triphosphate hydrolases"/>
    <property type="match status" value="1"/>
</dbReference>
<dbReference type="GO" id="GO:0005634">
    <property type="term" value="C:nucleus"/>
    <property type="evidence" value="ECO:0007669"/>
    <property type="project" value="UniProtKB-SubCell"/>
</dbReference>
<evidence type="ECO:0000256" key="6">
    <source>
        <dbReference type="ARBA" id="ARBA00023242"/>
    </source>
</evidence>
<organism evidence="9 10">
    <name type="scientific">Cairina moschata</name>
    <name type="common">Muscovy duck</name>
    <dbReference type="NCBI Taxonomy" id="8855"/>
    <lineage>
        <taxon>Eukaryota</taxon>
        <taxon>Metazoa</taxon>
        <taxon>Chordata</taxon>
        <taxon>Craniata</taxon>
        <taxon>Vertebrata</taxon>
        <taxon>Euteleostomi</taxon>
        <taxon>Archelosauria</taxon>
        <taxon>Archosauria</taxon>
        <taxon>Dinosauria</taxon>
        <taxon>Saurischia</taxon>
        <taxon>Theropoda</taxon>
        <taxon>Coelurosauria</taxon>
        <taxon>Aves</taxon>
        <taxon>Neognathae</taxon>
        <taxon>Galloanserae</taxon>
        <taxon>Anseriformes</taxon>
        <taxon>Anatidae</taxon>
        <taxon>Anatinae</taxon>
        <taxon>Cairina</taxon>
    </lineage>
</organism>
<dbReference type="Gene3D" id="1.10.8.60">
    <property type="match status" value="1"/>
</dbReference>
<evidence type="ECO:0000256" key="4">
    <source>
        <dbReference type="ARBA" id="ARBA00022741"/>
    </source>
</evidence>
<feature type="region of interest" description="Disordered" evidence="7">
    <location>
        <begin position="385"/>
        <end position="420"/>
    </location>
</feature>
<dbReference type="InterPro" id="IPR050238">
    <property type="entry name" value="DNA_Rep/Repair_Clamp_Loader"/>
</dbReference>
<dbReference type="PANTHER" id="PTHR11669">
    <property type="entry name" value="REPLICATION FACTOR C / DNA POLYMERASE III GAMMA-TAU SUBUNIT"/>
    <property type="match status" value="1"/>
</dbReference>
<dbReference type="CDD" id="cd00009">
    <property type="entry name" value="AAA"/>
    <property type="match status" value="1"/>
</dbReference>
<keyword evidence="5" id="KW-0067">ATP-binding</keyword>
<dbReference type="InterPro" id="IPR013748">
    <property type="entry name" value="Rep_factorC_C"/>
</dbReference>
<accession>A0A8C3C8J4</accession>
<dbReference type="Ensembl" id="ENSCMMT00000016896.1">
    <property type="protein sequence ID" value="ENSCMMP00000015364.1"/>
    <property type="gene ID" value="ENSCMMG00000009696.1"/>
</dbReference>
<evidence type="ECO:0000256" key="3">
    <source>
        <dbReference type="ARBA" id="ARBA00022705"/>
    </source>
</evidence>
<dbReference type="PANTHER" id="PTHR11669:SF9">
    <property type="entry name" value="REPLICATION FACTOR C SUBUNIT 5"/>
    <property type="match status" value="1"/>
</dbReference>
<dbReference type="GO" id="GO:0016887">
    <property type="term" value="F:ATP hydrolysis activity"/>
    <property type="evidence" value="ECO:0007669"/>
    <property type="project" value="InterPro"/>
</dbReference>
<comment type="similarity">
    <text evidence="2">Belongs to the activator 1 small subunits family.</text>
</comment>
<dbReference type="GO" id="GO:0005663">
    <property type="term" value="C:DNA replication factor C complex"/>
    <property type="evidence" value="ECO:0007669"/>
    <property type="project" value="TreeGrafter"/>
</dbReference>
<dbReference type="GO" id="GO:0005524">
    <property type="term" value="F:ATP binding"/>
    <property type="evidence" value="ECO:0007669"/>
    <property type="project" value="UniProtKB-KW"/>
</dbReference>
<dbReference type="GO" id="GO:0003689">
    <property type="term" value="F:DNA clamp loader activity"/>
    <property type="evidence" value="ECO:0007669"/>
    <property type="project" value="TreeGrafter"/>
</dbReference>
<dbReference type="InterPro" id="IPR047854">
    <property type="entry name" value="RFC_lid"/>
</dbReference>
<evidence type="ECO:0000256" key="5">
    <source>
        <dbReference type="ARBA" id="ARBA00022840"/>
    </source>
</evidence>
<evidence type="ECO:0000313" key="9">
    <source>
        <dbReference type="Ensembl" id="ENSCMMP00000015364.1"/>
    </source>
</evidence>
<keyword evidence="10" id="KW-1185">Reference proteome</keyword>
<dbReference type="Gene3D" id="1.20.272.10">
    <property type="match status" value="1"/>
</dbReference>
<dbReference type="CDD" id="cd18140">
    <property type="entry name" value="HLD_clamp_RFC"/>
    <property type="match status" value="1"/>
</dbReference>